<organism evidence="2 3">
    <name type="scientific">Blattamonas nauphoetae</name>
    <dbReference type="NCBI Taxonomy" id="2049346"/>
    <lineage>
        <taxon>Eukaryota</taxon>
        <taxon>Metamonada</taxon>
        <taxon>Preaxostyla</taxon>
        <taxon>Oxymonadida</taxon>
        <taxon>Blattamonas</taxon>
    </lineage>
</organism>
<keyword evidence="1" id="KW-1133">Transmembrane helix</keyword>
<accession>A0ABQ9Y100</accession>
<feature type="transmembrane region" description="Helical" evidence="1">
    <location>
        <begin position="56"/>
        <end position="76"/>
    </location>
</feature>
<gene>
    <name evidence="2" type="ORF">BLNAU_7568</name>
</gene>
<evidence type="ECO:0000256" key="1">
    <source>
        <dbReference type="SAM" id="Phobius"/>
    </source>
</evidence>
<keyword evidence="1" id="KW-0812">Transmembrane</keyword>
<evidence type="ECO:0000313" key="2">
    <source>
        <dbReference type="EMBL" id="KAK2957412.1"/>
    </source>
</evidence>
<protein>
    <submittedName>
        <fullName evidence="2">Uncharacterized protein</fullName>
    </submittedName>
</protein>
<sequence>MISSNKTQRSILNMPRIAIPISIILFAVSIAFLIISITSSINGIGTYRSLFNQSSMVISMFCLTFGAIVLSIWDLFQRVTVGKRKKQQ</sequence>
<comment type="caution">
    <text evidence="2">The sequence shown here is derived from an EMBL/GenBank/DDBJ whole genome shotgun (WGS) entry which is preliminary data.</text>
</comment>
<reference evidence="2 3" key="1">
    <citation type="journal article" date="2022" name="bioRxiv">
        <title>Genomics of Preaxostyla Flagellates Illuminates Evolutionary Transitions and the Path Towards Mitochondrial Loss.</title>
        <authorList>
            <person name="Novak L.V.F."/>
            <person name="Treitli S.C."/>
            <person name="Pyrih J."/>
            <person name="Halakuc P."/>
            <person name="Pipaliya S.V."/>
            <person name="Vacek V."/>
            <person name="Brzon O."/>
            <person name="Soukal P."/>
            <person name="Eme L."/>
            <person name="Dacks J.B."/>
            <person name="Karnkowska A."/>
            <person name="Elias M."/>
            <person name="Hampl V."/>
        </authorList>
    </citation>
    <scope>NUCLEOTIDE SEQUENCE [LARGE SCALE GENOMIC DNA]</scope>
    <source>
        <strain evidence="2">NAU3</strain>
        <tissue evidence="2">Gut</tissue>
    </source>
</reference>
<keyword evidence="1" id="KW-0472">Membrane</keyword>
<name>A0ABQ9Y100_9EUKA</name>
<evidence type="ECO:0000313" key="3">
    <source>
        <dbReference type="Proteomes" id="UP001281761"/>
    </source>
</evidence>
<feature type="transmembrane region" description="Helical" evidence="1">
    <location>
        <begin position="21"/>
        <end position="44"/>
    </location>
</feature>
<keyword evidence="3" id="KW-1185">Reference proteome</keyword>
<proteinExistence type="predicted"/>
<dbReference type="EMBL" id="JARBJD010000046">
    <property type="protein sequence ID" value="KAK2957412.1"/>
    <property type="molecule type" value="Genomic_DNA"/>
</dbReference>
<dbReference type="Proteomes" id="UP001281761">
    <property type="component" value="Unassembled WGS sequence"/>
</dbReference>